<sequence>MAQQYTKKMIRDVFVQMLNEKPFDKITVKNIVNKCKINRKTFYYYYENLYSVLREIFESEIEDVIAQYNETQSWEESFIFAARFSLENKKAIYHVFNSIHREELERYLYTIAGNVMFRYVEDINKNIQASDRDKKIIASFYQSALTNMVLHWIADGMVEKPEIIIRRIGALFDGNISESLKRSKKLP</sequence>
<dbReference type="PROSITE" id="PS50977">
    <property type="entry name" value="HTH_TETR_2"/>
    <property type="match status" value="1"/>
</dbReference>
<dbReference type="GO" id="GO:0003677">
    <property type="term" value="F:DNA binding"/>
    <property type="evidence" value="ECO:0007669"/>
    <property type="project" value="UniProtKB-UniRule"/>
</dbReference>
<organism evidence="4 5">
    <name type="scientific">Oceanotoga teriensis</name>
    <dbReference type="NCBI Taxonomy" id="515440"/>
    <lineage>
        <taxon>Bacteria</taxon>
        <taxon>Thermotogati</taxon>
        <taxon>Thermotogota</taxon>
        <taxon>Thermotogae</taxon>
        <taxon>Petrotogales</taxon>
        <taxon>Petrotogaceae</taxon>
        <taxon>Oceanotoga</taxon>
    </lineage>
</organism>
<dbReference type="RefSeq" id="WP_109604216.1">
    <property type="nucleotide sequence ID" value="NZ_QGGI01000004.1"/>
</dbReference>
<keyword evidence="1 2" id="KW-0238">DNA-binding</keyword>
<accession>A0AA45C7X6</accession>
<dbReference type="SUPFAM" id="SSF46689">
    <property type="entry name" value="Homeodomain-like"/>
    <property type="match status" value="1"/>
</dbReference>
<feature type="DNA-binding region" description="H-T-H motif" evidence="2">
    <location>
        <begin position="27"/>
        <end position="46"/>
    </location>
</feature>
<name>A0AA45C7X6_9BACT</name>
<comment type="caution">
    <text evidence="4">The sequence shown here is derived from an EMBL/GenBank/DDBJ whole genome shotgun (WGS) entry which is preliminary data.</text>
</comment>
<evidence type="ECO:0000256" key="1">
    <source>
        <dbReference type="ARBA" id="ARBA00023125"/>
    </source>
</evidence>
<dbReference type="InterPro" id="IPR039532">
    <property type="entry name" value="TetR_C_Firmicutes"/>
</dbReference>
<evidence type="ECO:0000256" key="2">
    <source>
        <dbReference type="PROSITE-ProRule" id="PRU00335"/>
    </source>
</evidence>
<dbReference type="InterPro" id="IPR009057">
    <property type="entry name" value="Homeodomain-like_sf"/>
</dbReference>
<reference evidence="4 5" key="1">
    <citation type="submission" date="2018-05" db="EMBL/GenBank/DDBJ databases">
        <title>Genomic Encyclopedia of Type Strains, Phase IV (KMG-IV): sequencing the most valuable type-strain genomes for metagenomic binning, comparative biology and taxonomic classification.</title>
        <authorList>
            <person name="Goeker M."/>
        </authorList>
    </citation>
    <scope>NUCLEOTIDE SEQUENCE [LARGE SCALE GENOMIC DNA]</scope>
    <source>
        <strain evidence="4 5">DSM 24906</strain>
    </source>
</reference>
<proteinExistence type="predicted"/>
<gene>
    <name evidence="4" type="ORF">C7380_104100</name>
</gene>
<dbReference type="PANTHER" id="PTHR43479:SF7">
    <property type="entry name" value="TETR-FAMILY TRANSCRIPTIONAL REGULATOR"/>
    <property type="match status" value="1"/>
</dbReference>
<dbReference type="InterPro" id="IPR050624">
    <property type="entry name" value="HTH-type_Tx_Regulator"/>
</dbReference>
<dbReference type="PANTHER" id="PTHR43479">
    <property type="entry name" value="ACREF/ENVCD OPERON REPRESSOR-RELATED"/>
    <property type="match status" value="1"/>
</dbReference>
<dbReference type="InterPro" id="IPR001647">
    <property type="entry name" value="HTH_TetR"/>
</dbReference>
<dbReference type="AlphaFoldDB" id="A0AA45C7X6"/>
<protein>
    <submittedName>
        <fullName evidence="4">TetR family transcriptional regulator</fullName>
    </submittedName>
</protein>
<evidence type="ECO:0000259" key="3">
    <source>
        <dbReference type="PROSITE" id="PS50977"/>
    </source>
</evidence>
<evidence type="ECO:0000313" key="5">
    <source>
        <dbReference type="Proteomes" id="UP000245921"/>
    </source>
</evidence>
<keyword evidence="5" id="KW-1185">Reference proteome</keyword>
<dbReference type="Proteomes" id="UP000245921">
    <property type="component" value="Unassembled WGS sequence"/>
</dbReference>
<dbReference type="Pfam" id="PF14278">
    <property type="entry name" value="TetR_C_8"/>
    <property type="match status" value="1"/>
</dbReference>
<dbReference type="Gene3D" id="1.10.357.10">
    <property type="entry name" value="Tetracycline Repressor, domain 2"/>
    <property type="match status" value="1"/>
</dbReference>
<dbReference type="EMBL" id="QGGI01000004">
    <property type="protein sequence ID" value="PWJ95685.1"/>
    <property type="molecule type" value="Genomic_DNA"/>
</dbReference>
<feature type="domain" description="HTH tetR-type" evidence="3">
    <location>
        <begin position="4"/>
        <end position="64"/>
    </location>
</feature>
<evidence type="ECO:0000313" key="4">
    <source>
        <dbReference type="EMBL" id="PWJ95685.1"/>
    </source>
</evidence>